<evidence type="ECO:0000313" key="4">
    <source>
        <dbReference type="EMBL" id="AHC16757.1"/>
    </source>
</evidence>
<dbReference type="SUPFAM" id="SSF53850">
    <property type="entry name" value="Periplasmic binding protein-like II"/>
    <property type="match status" value="1"/>
</dbReference>
<dbReference type="Gene3D" id="3.40.190.10">
    <property type="entry name" value="Periplasmic binding protein-like II"/>
    <property type="match status" value="2"/>
</dbReference>
<protein>
    <submittedName>
        <fullName evidence="4">Amino acid ABC transporter, periplasmic amino acid-binding protein</fullName>
    </submittedName>
</protein>
<dbReference type="SMART" id="SM00062">
    <property type="entry name" value="PBPb"/>
    <property type="match status" value="1"/>
</dbReference>
<gene>
    <name evidence="4" type="ORF">L21SP2_3419</name>
</gene>
<feature type="signal peptide" evidence="2">
    <location>
        <begin position="1"/>
        <end position="26"/>
    </location>
</feature>
<dbReference type="KEGG" id="slr:L21SP2_3419"/>
<proteinExistence type="predicted"/>
<evidence type="ECO:0000313" key="5">
    <source>
        <dbReference type="Proteomes" id="UP000018680"/>
    </source>
</evidence>
<keyword evidence="1 2" id="KW-0732">Signal</keyword>
<dbReference type="Proteomes" id="UP000018680">
    <property type="component" value="Chromosome"/>
</dbReference>
<dbReference type="PATRIC" id="fig|1307761.3.peg.3408"/>
<feature type="domain" description="Solute-binding protein family 3/N-terminal" evidence="3">
    <location>
        <begin position="47"/>
        <end position="275"/>
    </location>
</feature>
<feature type="chain" id="PRO_5004743147" evidence="2">
    <location>
        <begin position="27"/>
        <end position="292"/>
    </location>
</feature>
<organism evidence="4 5">
    <name type="scientific">Salinispira pacifica</name>
    <dbReference type="NCBI Taxonomy" id="1307761"/>
    <lineage>
        <taxon>Bacteria</taxon>
        <taxon>Pseudomonadati</taxon>
        <taxon>Spirochaetota</taxon>
        <taxon>Spirochaetia</taxon>
        <taxon>Spirochaetales</taxon>
        <taxon>Spirochaetaceae</taxon>
        <taxon>Salinispira</taxon>
    </lineage>
</organism>
<dbReference type="AlphaFoldDB" id="V5WLH2"/>
<evidence type="ECO:0000256" key="2">
    <source>
        <dbReference type="SAM" id="SignalP"/>
    </source>
</evidence>
<reference evidence="4 5" key="1">
    <citation type="journal article" date="2015" name="Stand. Genomic Sci.">
        <title>Complete genome sequence and description of Salinispira pacifica gen. nov., sp. nov., a novel spirochaete isolated form a hypersaline microbial mat.</title>
        <authorList>
            <person name="Ben Hania W."/>
            <person name="Joseph M."/>
            <person name="Schumann P."/>
            <person name="Bunk B."/>
            <person name="Fiebig A."/>
            <person name="Sproer C."/>
            <person name="Klenk H.P."/>
            <person name="Fardeau M.L."/>
            <person name="Spring S."/>
        </authorList>
    </citation>
    <scope>NUCLEOTIDE SEQUENCE [LARGE SCALE GENOMIC DNA]</scope>
    <source>
        <strain evidence="4 5">L21-RPul-D2</strain>
    </source>
</reference>
<accession>V5WLH2</accession>
<dbReference type="PANTHER" id="PTHR35936">
    <property type="entry name" value="MEMBRANE-BOUND LYTIC MUREIN TRANSGLYCOSYLASE F"/>
    <property type="match status" value="1"/>
</dbReference>
<sequence length="292" mass="31755">MDISRLIRRMPAVLLVLLISSAAVFAGPQAEGGSQDVLMQRIEDGKTIRIGFANEVPWAYPGDNQDPLGFVNQITLDILESMGYTNIEPVVTEWGGLIPGLKANRFDIITGGMYILPSRAENINFSEPIGVFGESFIVPAGNPEGIESYDDIRESGVTMVTGSGYSSVEHAKTVGIPDENVITVPGNSEILAAVRSGRAYAGAGTYFSSLYLAEESNGDVEVTDPRKNPDWTFNWAGIGFRKSDTEFLQAFNEALAEYMGSPEMMENVAEYGYTESQLPGDITTEEVVQRLE</sequence>
<dbReference type="InterPro" id="IPR001638">
    <property type="entry name" value="Solute-binding_3/MltF_N"/>
</dbReference>
<dbReference type="EMBL" id="CP006939">
    <property type="protein sequence ID" value="AHC16757.1"/>
    <property type="molecule type" value="Genomic_DNA"/>
</dbReference>
<evidence type="ECO:0000259" key="3">
    <source>
        <dbReference type="SMART" id="SM00062"/>
    </source>
</evidence>
<evidence type="ECO:0000256" key="1">
    <source>
        <dbReference type="ARBA" id="ARBA00022729"/>
    </source>
</evidence>
<dbReference type="Pfam" id="PF00497">
    <property type="entry name" value="SBP_bac_3"/>
    <property type="match status" value="1"/>
</dbReference>
<dbReference type="PANTHER" id="PTHR35936:SF17">
    <property type="entry name" value="ARGININE-BINDING EXTRACELLULAR PROTEIN ARTP"/>
    <property type="match status" value="1"/>
</dbReference>
<dbReference type="STRING" id="1307761.L21SP2_3419"/>
<name>V5WLH2_9SPIO</name>
<dbReference type="RefSeq" id="WP_024269645.1">
    <property type="nucleotide sequence ID" value="NC_023035.1"/>
</dbReference>
<dbReference type="eggNOG" id="COG0834">
    <property type="taxonomic scope" value="Bacteria"/>
</dbReference>
<dbReference type="HOGENOM" id="CLU_019602_2_0_12"/>
<keyword evidence="5" id="KW-1185">Reference proteome</keyword>